<reference evidence="9" key="2">
    <citation type="submission" date="2017-02" db="EMBL/GenBank/DDBJ databases">
        <title>Sunflower complete genome.</title>
        <authorList>
            <person name="Langlade N."/>
            <person name="Munos S."/>
        </authorList>
    </citation>
    <scope>NUCLEOTIDE SEQUENCE [LARGE SCALE GENOMIC DNA]</scope>
    <source>
        <tissue evidence="9">Leaves</tissue>
    </source>
</reference>
<accession>A0A251SU50</accession>
<name>A0A251SU50_HELAN</name>
<dbReference type="Gene3D" id="2.60.120.560">
    <property type="entry name" value="Exo-inulinase, domain 1"/>
    <property type="match status" value="1"/>
</dbReference>
<dbReference type="OMA" id="HDTIAGE"/>
<evidence type="ECO:0000256" key="5">
    <source>
        <dbReference type="SAM" id="SignalP"/>
    </source>
</evidence>
<evidence type="ECO:0000259" key="7">
    <source>
        <dbReference type="Pfam" id="PF08244"/>
    </source>
</evidence>
<dbReference type="EMBL" id="CM007902">
    <property type="protein sequence ID" value="OTG02234.1"/>
    <property type="molecule type" value="Genomic_DNA"/>
</dbReference>
<dbReference type="CDD" id="cd18624">
    <property type="entry name" value="GH32_Fruct1-like"/>
    <property type="match status" value="1"/>
</dbReference>
<keyword evidence="10" id="KW-1185">Reference proteome</keyword>
<dbReference type="EMBL" id="MNCJ02000328">
    <property type="protein sequence ID" value="KAF5774132.1"/>
    <property type="molecule type" value="Genomic_DNA"/>
</dbReference>
<evidence type="ECO:0000256" key="1">
    <source>
        <dbReference type="ARBA" id="ARBA00009902"/>
    </source>
</evidence>
<dbReference type="InParanoid" id="A0A251SU50"/>
<reference evidence="8 10" key="1">
    <citation type="journal article" date="2017" name="Nature">
        <title>The sunflower genome provides insights into oil metabolism, flowering and Asterid evolution.</title>
        <authorList>
            <person name="Badouin H."/>
            <person name="Gouzy J."/>
            <person name="Grassa C.J."/>
            <person name="Murat F."/>
            <person name="Staton S.E."/>
            <person name="Cottret L."/>
            <person name="Lelandais-Briere C."/>
            <person name="Owens G.L."/>
            <person name="Carrere S."/>
            <person name="Mayjonade B."/>
            <person name="Legrand L."/>
            <person name="Gill N."/>
            <person name="Kane N.C."/>
            <person name="Bowers J.E."/>
            <person name="Hubner S."/>
            <person name="Bellec A."/>
            <person name="Berard A."/>
            <person name="Berges H."/>
            <person name="Blanchet N."/>
            <person name="Boniface M.C."/>
            <person name="Brunel D."/>
            <person name="Catrice O."/>
            <person name="Chaidir N."/>
            <person name="Claudel C."/>
            <person name="Donnadieu C."/>
            <person name="Faraut T."/>
            <person name="Fievet G."/>
            <person name="Helmstetter N."/>
            <person name="King M."/>
            <person name="Knapp S.J."/>
            <person name="Lai Z."/>
            <person name="Le Paslier M.C."/>
            <person name="Lippi Y."/>
            <person name="Lorenzon L."/>
            <person name="Mandel J.R."/>
            <person name="Marage G."/>
            <person name="Marchand G."/>
            <person name="Marquand E."/>
            <person name="Bret-Mestries E."/>
            <person name="Morien E."/>
            <person name="Nambeesan S."/>
            <person name="Nguyen T."/>
            <person name="Pegot-Espagnet P."/>
            <person name="Pouilly N."/>
            <person name="Raftis F."/>
            <person name="Sallet E."/>
            <person name="Schiex T."/>
            <person name="Thomas J."/>
            <person name="Vandecasteele C."/>
            <person name="Vares D."/>
            <person name="Vear F."/>
            <person name="Vautrin S."/>
            <person name="Crespi M."/>
            <person name="Mangin B."/>
            <person name="Burke J.M."/>
            <person name="Salse J."/>
            <person name="Munos S."/>
            <person name="Vincourt P."/>
            <person name="Rieseberg L.H."/>
            <person name="Langlade N.B."/>
        </authorList>
    </citation>
    <scope>NUCLEOTIDE SEQUENCE [LARGE SCALE GENOMIC DNA]</scope>
    <source>
        <strain evidence="10">cv. SF193</strain>
        <tissue evidence="8">Leaves</tissue>
    </source>
</reference>
<dbReference type="GO" id="GO:0005975">
    <property type="term" value="P:carbohydrate metabolic process"/>
    <property type="evidence" value="ECO:0007669"/>
    <property type="project" value="InterPro"/>
</dbReference>
<evidence type="ECO:0000259" key="6">
    <source>
        <dbReference type="Pfam" id="PF00251"/>
    </source>
</evidence>
<dbReference type="EC" id="3.2.1.-" evidence="8"/>
<dbReference type="InterPro" id="IPR013148">
    <property type="entry name" value="Glyco_hydro_32_N"/>
</dbReference>
<evidence type="ECO:0000256" key="3">
    <source>
        <dbReference type="ARBA" id="ARBA00023295"/>
    </source>
</evidence>
<dbReference type="SUPFAM" id="SSF49899">
    <property type="entry name" value="Concanavalin A-like lectins/glucanases"/>
    <property type="match status" value="1"/>
</dbReference>
<dbReference type="AlphaFoldDB" id="A0A251SU50"/>
<dbReference type="FunFam" id="2.60.120.560:FF:000002">
    <property type="entry name" value="Beta-fructofuranosidase, insoluble isoenzyme CWINV1"/>
    <property type="match status" value="1"/>
</dbReference>
<comment type="similarity">
    <text evidence="1 4">Belongs to the glycosyl hydrolase 32 family.</text>
</comment>
<sequence>MNKLVFSFLAVCFVVFVHDTIAGEVNGRNLKDIISRVSIPAHKYEQPYRTGYHFQPPSNWMNGPLLYKGVYHIFYQYNPYAATFGTIVWGHAVSYDLVNWIHLDPAIYPSHEADINSCWSGSATILPGNVPVMLYTGSDSQSRQVQDLAWPKNLSDPFLREWVKYTGNPILTAPEGVKDDCFRDPSTAWRGHDGVWRMVVGGDRDNNGMAFMYSSTDFINWTRYEYPLAEADATGTWECPDFFPVAMNGTNGVDTSVYNGNVKHVMKTGFEGIDWYSIGTYTPDFKNFLPQNGLSLTGSIMDLRYDYGRFYASKSFFDDVKNRRVLWAWVPEYDSQQDDIEKGWAGLQSFPRAVWLDGSGRQLIQWPVEEIESLRENEVRLENKKLASHSVFEIEGVTAAQADVIISFKLENLKEAEVVDTSSVNPQTLCTERDASSVGALGPFGLLAMASNDLNEQTAIFFRVFQNQNGKYSVLMCSDLSRSTVRNSIDTTSFGTFVDIDPRYSEISLRNLIDHSIIESFGAEGKACITSRIYPKFVNYEDAHLFAFNNGTQSVNISQMRAWSMKNAEFVMDKSVKNAKIELKMLETSSFKIDNWDGKPKEMVY</sequence>
<dbReference type="PANTHER" id="PTHR31953">
    <property type="entry name" value="BETA-FRUCTOFURANOSIDASE, INSOLUBLE ISOENZYME CWINV1-RELATED"/>
    <property type="match status" value="1"/>
</dbReference>
<feature type="domain" description="Glycosyl hydrolase family 32 C-terminal" evidence="7">
    <location>
        <begin position="370"/>
        <end position="564"/>
    </location>
</feature>
<dbReference type="Gene3D" id="2.115.10.20">
    <property type="entry name" value="Glycosyl hydrolase domain, family 43"/>
    <property type="match status" value="1"/>
</dbReference>
<dbReference type="Pfam" id="PF00251">
    <property type="entry name" value="Glyco_hydro_32N"/>
    <property type="match status" value="1"/>
</dbReference>
<protein>
    <submittedName>
        <fullName evidence="8">Glycosidase</fullName>
        <ecNumber evidence="8">3.2.1.-</ecNumber>
    </submittedName>
    <submittedName>
        <fullName evidence="9">Putative beta-fructofuranosidase 5</fullName>
    </submittedName>
</protein>
<keyword evidence="3 4" id="KW-0326">Glycosidase</keyword>
<dbReference type="Proteomes" id="UP000215914">
    <property type="component" value="Chromosome 13"/>
</dbReference>
<evidence type="ECO:0000313" key="10">
    <source>
        <dbReference type="Proteomes" id="UP000215914"/>
    </source>
</evidence>
<dbReference type="SUPFAM" id="SSF75005">
    <property type="entry name" value="Arabinanase/levansucrase/invertase"/>
    <property type="match status" value="1"/>
</dbReference>
<feature type="chain" id="PRO_5041163078" evidence="5">
    <location>
        <begin position="23"/>
        <end position="605"/>
    </location>
</feature>
<dbReference type="Gramene" id="mRNA:HanXRQr2_Chr13g0596751">
    <property type="protein sequence ID" value="mRNA:HanXRQr2_Chr13g0596751"/>
    <property type="gene ID" value="HanXRQr2_Chr13g0596751"/>
</dbReference>
<organism evidence="9 10">
    <name type="scientific">Helianthus annuus</name>
    <name type="common">Common sunflower</name>
    <dbReference type="NCBI Taxonomy" id="4232"/>
    <lineage>
        <taxon>Eukaryota</taxon>
        <taxon>Viridiplantae</taxon>
        <taxon>Streptophyta</taxon>
        <taxon>Embryophyta</taxon>
        <taxon>Tracheophyta</taxon>
        <taxon>Spermatophyta</taxon>
        <taxon>Magnoliopsida</taxon>
        <taxon>eudicotyledons</taxon>
        <taxon>Gunneridae</taxon>
        <taxon>Pentapetalae</taxon>
        <taxon>asterids</taxon>
        <taxon>campanulids</taxon>
        <taxon>Asterales</taxon>
        <taxon>Asteraceae</taxon>
        <taxon>Asteroideae</taxon>
        <taxon>Heliantheae alliance</taxon>
        <taxon>Heliantheae</taxon>
        <taxon>Helianthus</taxon>
    </lineage>
</organism>
<dbReference type="InterPro" id="IPR023296">
    <property type="entry name" value="Glyco_hydro_beta-prop_sf"/>
</dbReference>
<evidence type="ECO:0000313" key="8">
    <source>
        <dbReference type="EMBL" id="KAF5774132.1"/>
    </source>
</evidence>
<dbReference type="SMART" id="SM00640">
    <property type="entry name" value="Glyco_32"/>
    <property type="match status" value="1"/>
</dbReference>
<dbReference type="GO" id="GO:0004553">
    <property type="term" value="F:hydrolase activity, hydrolyzing O-glycosyl compounds"/>
    <property type="evidence" value="ECO:0007669"/>
    <property type="project" value="InterPro"/>
</dbReference>
<evidence type="ECO:0000256" key="4">
    <source>
        <dbReference type="RuleBase" id="RU362110"/>
    </source>
</evidence>
<feature type="domain" description="Glycosyl hydrolase family 32 N-terminal" evidence="6">
    <location>
        <begin position="53"/>
        <end position="367"/>
    </location>
</feature>
<gene>
    <name evidence="9" type="primary">FRUCT5</name>
    <name evidence="9" type="ORF">HannXRQ_Chr13g0410761</name>
    <name evidence="8" type="ORF">HanXRQr2_Chr13g0596751</name>
</gene>
<dbReference type="Pfam" id="PF08244">
    <property type="entry name" value="Glyco_hydro_32C"/>
    <property type="match status" value="1"/>
</dbReference>
<dbReference type="InterPro" id="IPR013320">
    <property type="entry name" value="ConA-like_dom_sf"/>
</dbReference>
<keyword evidence="2 4" id="KW-0378">Hydrolase</keyword>
<dbReference type="InterPro" id="IPR050551">
    <property type="entry name" value="Fructan_Metab_Enzymes"/>
</dbReference>
<evidence type="ECO:0000313" key="9">
    <source>
        <dbReference type="EMBL" id="OTG02234.1"/>
    </source>
</evidence>
<dbReference type="FunCoup" id="A0A251SU50">
    <property type="interactions" value="296"/>
</dbReference>
<proteinExistence type="inferred from homology"/>
<evidence type="ECO:0000256" key="2">
    <source>
        <dbReference type="ARBA" id="ARBA00022801"/>
    </source>
</evidence>
<dbReference type="InterPro" id="IPR013189">
    <property type="entry name" value="Glyco_hydro_32_C"/>
</dbReference>
<keyword evidence="5" id="KW-0732">Signal</keyword>
<reference evidence="8" key="3">
    <citation type="submission" date="2020-06" db="EMBL/GenBank/DDBJ databases">
        <title>Helianthus annuus Genome sequencing and assembly Release 2.</title>
        <authorList>
            <person name="Gouzy J."/>
            <person name="Langlade N."/>
            <person name="Munos S."/>
        </authorList>
    </citation>
    <scope>NUCLEOTIDE SEQUENCE</scope>
    <source>
        <tissue evidence="8">Leaves</tissue>
    </source>
</reference>
<feature type="signal peptide" evidence="5">
    <location>
        <begin position="1"/>
        <end position="22"/>
    </location>
</feature>
<dbReference type="InterPro" id="IPR001362">
    <property type="entry name" value="Glyco_hydro_32"/>
</dbReference>